<protein>
    <recommendedName>
        <fullName evidence="10">Large-conductance mechanosensitive channel</fullName>
    </recommendedName>
</protein>
<dbReference type="PROSITE" id="PS01327">
    <property type="entry name" value="MSCL"/>
    <property type="match status" value="1"/>
</dbReference>
<evidence type="ECO:0000313" key="11">
    <source>
        <dbReference type="EMBL" id="SHI90480.1"/>
    </source>
</evidence>
<feature type="transmembrane region" description="Helical" evidence="10">
    <location>
        <begin position="21"/>
        <end position="41"/>
    </location>
</feature>
<evidence type="ECO:0000256" key="6">
    <source>
        <dbReference type="ARBA" id="ARBA00022989"/>
    </source>
</evidence>
<evidence type="ECO:0000256" key="9">
    <source>
        <dbReference type="ARBA" id="ARBA00023303"/>
    </source>
</evidence>
<keyword evidence="8 10" id="KW-0472">Membrane</keyword>
<evidence type="ECO:0000256" key="4">
    <source>
        <dbReference type="ARBA" id="ARBA00022475"/>
    </source>
</evidence>
<dbReference type="STRING" id="192903.SAMN04488513_102227"/>
<proteinExistence type="inferred from homology"/>
<feature type="transmembrane region" description="Helical" evidence="10">
    <location>
        <begin position="90"/>
        <end position="108"/>
    </location>
</feature>
<keyword evidence="7 10" id="KW-0406">Ion transport</keyword>
<evidence type="ECO:0000256" key="1">
    <source>
        <dbReference type="ARBA" id="ARBA00004651"/>
    </source>
</evidence>
<comment type="subcellular location">
    <subcellularLocation>
        <location evidence="1 10">Cell membrane</location>
        <topology evidence="1 10">Multi-pass membrane protein</topology>
    </subcellularLocation>
</comment>
<evidence type="ECO:0000256" key="3">
    <source>
        <dbReference type="ARBA" id="ARBA00022448"/>
    </source>
</evidence>
<sequence>MRANLPYSIEKMKNFYQEFKNFAIKGNMIDMAIGIIIGSAFNNVINTLVKKVILPPLSLLTADVNLSDRKYVLREGTGEMGEVAIGYGEMFEVMIDFFIVAFTIFIVLRGINRFKSKAEDPHDQEVETPKNIELLSNLEQLMKEQNDLLRASQK</sequence>
<evidence type="ECO:0000256" key="8">
    <source>
        <dbReference type="ARBA" id="ARBA00023136"/>
    </source>
</evidence>
<dbReference type="AlphaFoldDB" id="A0A1M6EYI9"/>
<comment type="subunit">
    <text evidence="10">Homopentamer.</text>
</comment>
<dbReference type="PRINTS" id="PR01264">
    <property type="entry name" value="MECHCHANNEL"/>
</dbReference>
<keyword evidence="5 10" id="KW-0812">Transmembrane</keyword>
<dbReference type="PANTHER" id="PTHR30266">
    <property type="entry name" value="MECHANOSENSITIVE CHANNEL MSCL"/>
    <property type="match status" value="1"/>
</dbReference>
<keyword evidence="12" id="KW-1185">Reference proteome</keyword>
<accession>A0A1M6EYI9</accession>
<dbReference type="GO" id="GO:0008381">
    <property type="term" value="F:mechanosensitive monoatomic ion channel activity"/>
    <property type="evidence" value="ECO:0007669"/>
    <property type="project" value="UniProtKB-UniRule"/>
</dbReference>
<dbReference type="InterPro" id="IPR036019">
    <property type="entry name" value="MscL_channel"/>
</dbReference>
<dbReference type="EMBL" id="FQYU01000002">
    <property type="protein sequence ID" value="SHI90480.1"/>
    <property type="molecule type" value="Genomic_DNA"/>
</dbReference>
<evidence type="ECO:0000256" key="10">
    <source>
        <dbReference type="HAMAP-Rule" id="MF_00115"/>
    </source>
</evidence>
<keyword evidence="4 10" id="KW-1003">Cell membrane</keyword>
<keyword evidence="9 10" id="KW-0407">Ion channel</keyword>
<dbReference type="InterPro" id="IPR019823">
    <property type="entry name" value="Mechanosensitive_channel_CS"/>
</dbReference>
<keyword evidence="6 10" id="KW-1133">Transmembrane helix</keyword>
<dbReference type="PANTHER" id="PTHR30266:SF2">
    <property type="entry name" value="LARGE-CONDUCTANCE MECHANOSENSITIVE CHANNEL"/>
    <property type="match status" value="1"/>
</dbReference>
<dbReference type="InterPro" id="IPR001185">
    <property type="entry name" value="MS_channel"/>
</dbReference>
<dbReference type="Gene3D" id="1.10.1200.120">
    <property type="entry name" value="Large-conductance mechanosensitive channel, MscL, domain 1"/>
    <property type="match status" value="1"/>
</dbReference>
<dbReference type="SUPFAM" id="SSF81330">
    <property type="entry name" value="Gated mechanosensitive channel"/>
    <property type="match status" value="1"/>
</dbReference>
<comment type="function">
    <text evidence="10">Channel that opens in response to stretch forces in the membrane lipid bilayer. May participate in the regulation of osmotic pressure changes within the cell.</text>
</comment>
<dbReference type="Pfam" id="PF01741">
    <property type="entry name" value="MscL"/>
    <property type="match status" value="1"/>
</dbReference>
<dbReference type="InterPro" id="IPR037673">
    <property type="entry name" value="MSC/AndL"/>
</dbReference>
<dbReference type="GO" id="GO:0005886">
    <property type="term" value="C:plasma membrane"/>
    <property type="evidence" value="ECO:0007669"/>
    <property type="project" value="UniProtKB-SubCell"/>
</dbReference>
<name>A0A1M6EYI9_9FLAO</name>
<gene>
    <name evidence="10" type="primary">mscL</name>
    <name evidence="11" type="ORF">SAMN04488513_102227</name>
</gene>
<reference evidence="12" key="1">
    <citation type="submission" date="2016-11" db="EMBL/GenBank/DDBJ databases">
        <authorList>
            <person name="Varghese N."/>
            <person name="Submissions S."/>
        </authorList>
    </citation>
    <scope>NUCLEOTIDE SEQUENCE [LARGE SCALE GENOMIC DNA]</scope>
    <source>
        <strain evidence="12">DSM 19858</strain>
    </source>
</reference>
<evidence type="ECO:0000256" key="7">
    <source>
        <dbReference type="ARBA" id="ARBA00023065"/>
    </source>
</evidence>
<dbReference type="HAMAP" id="MF_00115">
    <property type="entry name" value="MscL"/>
    <property type="match status" value="1"/>
</dbReference>
<evidence type="ECO:0000256" key="5">
    <source>
        <dbReference type="ARBA" id="ARBA00022692"/>
    </source>
</evidence>
<evidence type="ECO:0000256" key="2">
    <source>
        <dbReference type="ARBA" id="ARBA00007254"/>
    </source>
</evidence>
<dbReference type="NCBIfam" id="TIGR00220">
    <property type="entry name" value="mscL"/>
    <property type="match status" value="1"/>
</dbReference>
<dbReference type="Proteomes" id="UP000184543">
    <property type="component" value="Unassembled WGS sequence"/>
</dbReference>
<organism evidence="11 12">
    <name type="scientific">Pseudozobellia thermophila</name>
    <dbReference type="NCBI Taxonomy" id="192903"/>
    <lineage>
        <taxon>Bacteria</taxon>
        <taxon>Pseudomonadati</taxon>
        <taxon>Bacteroidota</taxon>
        <taxon>Flavobacteriia</taxon>
        <taxon>Flavobacteriales</taxon>
        <taxon>Flavobacteriaceae</taxon>
        <taxon>Pseudozobellia</taxon>
    </lineage>
</organism>
<comment type="similarity">
    <text evidence="2 10">Belongs to the MscL family.</text>
</comment>
<keyword evidence="3 10" id="KW-0813">Transport</keyword>
<evidence type="ECO:0000313" key="12">
    <source>
        <dbReference type="Proteomes" id="UP000184543"/>
    </source>
</evidence>